<feature type="compositionally biased region" description="Low complexity" evidence="6">
    <location>
        <begin position="34"/>
        <end position="44"/>
    </location>
</feature>
<dbReference type="GO" id="GO:0035312">
    <property type="term" value="F:5'-3' DNA exonuclease activity"/>
    <property type="evidence" value="ECO:0007669"/>
    <property type="project" value="TreeGrafter"/>
</dbReference>
<keyword evidence="3" id="KW-0227">DNA damage</keyword>
<dbReference type="Gene3D" id="3.40.50.12650">
    <property type="match status" value="1"/>
</dbReference>
<dbReference type="Gene3D" id="3.60.15.10">
    <property type="entry name" value="Ribonuclease Z/Hydroxyacylglutathione hydrolase-like"/>
    <property type="match status" value="1"/>
</dbReference>
<comment type="similarity">
    <text evidence="2">Belongs to the DNA repair metallo-beta-lactamase (DRMBL) family.</text>
</comment>
<evidence type="ECO:0000256" key="6">
    <source>
        <dbReference type="SAM" id="MobiDB-lite"/>
    </source>
</evidence>
<dbReference type="Proteomes" id="UP000054564">
    <property type="component" value="Unassembled WGS sequence"/>
</dbReference>
<dbReference type="CDD" id="cd16273">
    <property type="entry name" value="SNM1A-1C-like_MBL-fold"/>
    <property type="match status" value="1"/>
</dbReference>
<dbReference type="GO" id="GO:0036297">
    <property type="term" value="P:interstrand cross-link repair"/>
    <property type="evidence" value="ECO:0007669"/>
    <property type="project" value="TreeGrafter"/>
</dbReference>
<feature type="region of interest" description="Disordered" evidence="6">
    <location>
        <begin position="1"/>
        <end position="50"/>
    </location>
</feature>
<dbReference type="GO" id="GO:0005634">
    <property type="term" value="C:nucleus"/>
    <property type="evidence" value="ECO:0007669"/>
    <property type="project" value="UniProtKB-SubCell"/>
</dbReference>
<dbReference type="AlphaFoldDB" id="A0A0L0VWA3"/>
<dbReference type="Pfam" id="PF07522">
    <property type="entry name" value="DRMBL"/>
    <property type="match status" value="1"/>
</dbReference>
<dbReference type="GO" id="GO:0003684">
    <property type="term" value="F:damaged DNA binding"/>
    <property type="evidence" value="ECO:0007669"/>
    <property type="project" value="TreeGrafter"/>
</dbReference>
<evidence type="ECO:0000256" key="1">
    <source>
        <dbReference type="ARBA" id="ARBA00004123"/>
    </source>
</evidence>
<comment type="caution">
    <text evidence="8">The sequence shown here is derived from an EMBL/GenBank/DDBJ whole genome shotgun (WGS) entry which is preliminary data.</text>
</comment>
<evidence type="ECO:0000259" key="7">
    <source>
        <dbReference type="Pfam" id="PF07522"/>
    </source>
</evidence>
<evidence type="ECO:0000256" key="5">
    <source>
        <dbReference type="ARBA" id="ARBA00023242"/>
    </source>
</evidence>
<evidence type="ECO:0000256" key="4">
    <source>
        <dbReference type="ARBA" id="ARBA00023204"/>
    </source>
</evidence>
<evidence type="ECO:0000256" key="2">
    <source>
        <dbReference type="ARBA" id="ARBA00010304"/>
    </source>
</evidence>
<name>A0A0L0VWA3_9BASI</name>
<accession>A0A0L0VWA3</accession>
<dbReference type="GO" id="GO:0006303">
    <property type="term" value="P:double-strand break repair via nonhomologous end joining"/>
    <property type="evidence" value="ECO:0007669"/>
    <property type="project" value="TreeGrafter"/>
</dbReference>
<reference evidence="9" key="1">
    <citation type="submission" date="2014-03" db="EMBL/GenBank/DDBJ databases">
        <title>The Genome Sequence of Puccinia striiformis f. sp. tritici PST-78.</title>
        <authorList>
            <consortium name="The Broad Institute Genome Sequencing Platform"/>
            <person name="Cuomo C."/>
            <person name="Hulbert S."/>
            <person name="Chen X."/>
            <person name="Walker B."/>
            <person name="Young S.K."/>
            <person name="Zeng Q."/>
            <person name="Gargeya S."/>
            <person name="Fitzgerald M."/>
            <person name="Haas B."/>
            <person name="Abouelleil A."/>
            <person name="Alvarado L."/>
            <person name="Arachchi H.M."/>
            <person name="Berlin A.M."/>
            <person name="Chapman S.B."/>
            <person name="Goldberg J."/>
            <person name="Griggs A."/>
            <person name="Gujja S."/>
            <person name="Hansen M."/>
            <person name="Howarth C."/>
            <person name="Imamovic A."/>
            <person name="Larimer J."/>
            <person name="McCowan C."/>
            <person name="Montmayeur A."/>
            <person name="Murphy C."/>
            <person name="Neiman D."/>
            <person name="Pearson M."/>
            <person name="Priest M."/>
            <person name="Roberts A."/>
            <person name="Saif S."/>
            <person name="Shea T."/>
            <person name="Sisk P."/>
            <person name="Sykes S."/>
            <person name="Wortman J."/>
            <person name="Nusbaum C."/>
            <person name="Birren B."/>
        </authorList>
    </citation>
    <scope>NUCLEOTIDE SEQUENCE [LARGE SCALE GENOMIC DNA]</scope>
    <source>
        <strain evidence="9">race PST-78</strain>
    </source>
</reference>
<evidence type="ECO:0000313" key="9">
    <source>
        <dbReference type="Proteomes" id="UP000054564"/>
    </source>
</evidence>
<keyword evidence="4" id="KW-0234">DNA repair</keyword>
<dbReference type="PANTHER" id="PTHR23240:SF6">
    <property type="entry name" value="DNA CROSS-LINK REPAIR 1A PROTEIN"/>
    <property type="match status" value="1"/>
</dbReference>
<dbReference type="InterPro" id="IPR036866">
    <property type="entry name" value="RibonucZ/Hydroxyglut_hydro"/>
</dbReference>
<dbReference type="InterPro" id="IPR011084">
    <property type="entry name" value="DRMBL"/>
</dbReference>
<dbReference type="PANTHER" id="PTHR23240">
    <property type="entry name" value="DNA CROSS-LINK REPAIR PROTEIN PSO2/SNM1-RELATED"/>
    <property type="match status" value="1"/>
</dbReference>
<feature type="compositionally biased region" description="Polar residues" evidence="6">
    <location>
        <begin position="18"/>
        <end position="33"/>
    </location>
</feature>
<comment type="subcellular location">
    <subcellularLocation>
        <location evidence="1">Nucleus</location>
    </subcellularLocation>
</comment>
<keyword evidence="9" id="KW-1185">Reference proteome</keyword>
<dbReference type="SUPFAM" id="SSF56281">
    <property type="entry name" value="Metallo-hydrolase/oxidoreductase"/>
    <property type="match status" value="1"/>
</dbReference>
<keyword evidence="5" id="KW-0539">Nucleus</keyword>
<feature type="domain" description="DNA repair metallo-beta-lactamase" evidence="7">
    <location>
        <begin position="447"/>
        <end position="594"/>
    </location>
</feature>
<dbReference type="EMBL" id="AJIL01000018">
    <property type="protein sequence ID" value="KNF03295.1"/>
    <property type="molecule type" value="Genomic_DNA"/>
</dbReference>
<evidence type="ECO:0000313" key="8">
    <source>
        <dbReference type="EMBL" id="KNF03295.1"/>
    </source>
</evidence>
<sequence>MRMKKKKSTPAKQKNEDSQQPAIDSFFTPTNKRTSTSTASASASNKKLKNDDIQETTTNCPVCFRDIHSSSAQLHINNCLDNSPGNLPETKKNETSDDEFIAEEEQEEEGSVESLVIEKPTKKASTKKGAAAAVVSPTVPFYKIMPGTTISVDCFNKGSIPGIRSYFLSHAHSDHYTKLSSSWTHGKIYCSKTTANLIKLKLRVHPEYIVPLEFNIPYFIDDVRVVLIDANHCPGSSIFLFEGFSIPEHKPFRYLHCGDFRASPIHLRHPELVSKVIDICYLDTTYLDPKYCFPAQDQVIKACSKAISKRVLEDDVSVTMSAKDLKNHIQVDKSRDLFKNWLHTSSTSKSTTTIDLETTASSLPQNEDHQQPKLANIFMTNKNHPEKSPSNNKTRKSLILVGTYSIGKERIVIELSKQMNNCKIYCADPRKQSILQCIDDRDDEAVIKNLLTLDPLKAHIHIVNLFQINKPGFLQSYLNRFKPTFNHIIAIKPTGWSYKPPTSKIIPINTMSNLSEFISQFQHQQSSKNDDEDDQGGGGLVGNLIFPEKVKPLQNSNFIEIYGVPYSEHSSFFELSCFCISLNWIKIIPTVNCGNPASRAKMKTWIDRWKSERNRLLKHSKSTNPLPQPPGMDLPASVSLTKDISEEEEDDDLILASFVKSPSVSGSGIGSVTCPLPLLIQPRTLDYW</sequence>
<dbReference type="OrthoDB" id="262529at2759"/>
<organism evidence="8 9">
    <name type="scientific">Puccinia striiformis f. sp. tritici PST-78</name>
    <dbReference type="NCBI Taxonomy" id="1165861"/>
    <lineage>
        <taxon>Eukaryota</taxon>
        <taxon>Fungi</taxon>
        <taxon>Dikarya</taxon>
        <taxon>Basidiomycota</taxon>
        <taxon>Pucciniomycotina</taxon>
        <taxon>Pucciniomycetes</taxon>
        <taxon>Pucciniales</taxon>
        <taxon>Pucciniaceae</taxon>
        <taxon>Puccinia</taxon>
    </lineage>
</organism>
<protein>
    <recommendedName>
        <fullName evidence="7">DNA repair metallo-beta-lactamase domain-containing protein</fullName>
    </recommendedName>
</protein>
<gene>
    <name evidence="8" type="ORF">PSTG_03562</name>
</gene>
<dbReference type="STRING" id="1165861.A0A0L0VWA3"/>
<evidence type="ECO:0000256" key="3">
    <source>
        <dbReference type="ARBA" id="ARBA00022763"/>
    </source>
</evidence>
<proteinExistence type="inferred from homology"/>